<sequence length="1278" mass="141257">MDTPSTLPATIPEGTALFRSFTLECIEHPLAIDRPSLPLSTDVVCSYRLAVGLPVPELVVVERAVDDAGSGGPGTGGGPQSTGTASRQVDSTLRSLGEGLERNQEQLVILRENLAETRRVVSESVAADSPQLVSRVTALCEDRVSALADSLLQRPEVSDRFHRIEAKVSRGDKNIASRYEPLTRSLDMLKEVVRQRDDRQAEFDRQLREQKANLSRMGLGRERQSRWCLLTSVDRRRLSLSLARDLGDVARRETSDTVTRALGEFKEEMTTLRSARSREEDEFKADITDLRLSLGALERKCEMKIEQKLEGVQRKGRELDKIIATSRKWMEEGVQANKASMDAMLRQKADELQQREEKLLADCRAASEGIEMSTHELVQKNRSEILAEVHLEIMEVERKLSTCAAGKKEEIAGVEERLGKLEGEVKKRRTSGHPSSGRVVTITTSTPSLGDDPSSSEDSYDEMQRDIKYDHICSRLDKLEKIAPRVSQAEAAVERLTQGQSQLSDAVSAEIASSSSVLRDEVEKLGGDAWEGINSVKEALAGVSEQLGGVLSDRSKLDGVGEELRRVADEVRRLKERGVAREEFENCMTDVDAGRARIEDRVREMSSALQALESKLEAVRSRVNEEGLVEAVKELRVSTKEWARRTEEVEERVTNLAGNLGEGIRALERRADSVEAVEQRIGGAVERVEGEVVALRRSVAEVSGLQSSVEEMSDFLSKFPRDGFKEDAQRSIDGLKSGLAEVRVEMEEMKGLRHEIGRMGEVESRLGHVEANVEWVDEELNSHKKTLEGVDGELVSNRKALEGLTVAVGKIEEGARIAREAEPLQEVDESLRERLQELEDSVTELMALLGVVDDLAKNQTEMRKTLQGRCDKQAAEMAEEIRRMGDRGDEGAKEIEKLKGIVGELEEKFGAAVGGRPVGRWREEIEDVRKKMDELRDEFGTDRLSLEEVVDAVKEVQKRLDGATVEKEKLAAVSPAGGAGRKGKELAAMKAQARELQEAISGSQERVEELIERKLEALQTELVERDSEWQRMVEEQVSEALDHIGENIDPEVNRLSATLGGVVERLGAAETSAAEGLEQLRTEVDLLTGRMGEIMQEARPAGDRADVSELADRLKACEGALEKTVESVGEVEALRGELDEISAVVARHESSITAAGGSPQRQRAEASTGDQQATILEMQNAIQMVHSRMCRLASAIRELYSDCRTSLSTNFPEAAEALQDDCNNIASCITPWVTATALRQSPEQPSAENHSEPEEASYSWQRLAVVTSTIPMAIDFCN</sequence>
<evidence type="ECO:0000256" key="1">
    <source>
        <dbReference type="SAM" id="Coils"/>
    </source>
</evidence>
<name>A0A7J6N0H7_PEROL</name>
<evidence type="ECO:0000313" key="3">
    <source>
        <dbReference type="EMBL" id="KAF4676611.1"/>
    </source>
</evidence>
<dbReference type="PANTHER" id="PTHR19327">
    <property type="entry name" value="GOLGIN"/>
    <property type="match status" value="1"/>
</dbReference>
<protein>
    <submittedName>
        <fullName evidence="3">Uncharacterized protein</fullName>
    </submittedName>
</protein>
<keyword evidence="1" id="KW-0175">Coiled coil</keyword>
<feature type="coiled-coil region" evidence="1">
    <location>
        <begin position="557"/>
        <end position="622"/>
    </location>
</feature>
<feature type="region of interest" description="Disordered" evidence="2">
    <location>
        <begin position="66"/>
        <end position="88"/>
    </location>
</feature>
<comment type="caution">
    <text evidence="3">The sequence shown here is derived from an EMBL/GenBank/DDBJ whole genome shotgun (WGS) entry which is preliminary data.</text>
</comment>
<feature type="region of interest" description="Disordered" evidence="2">
    <location>
        <begin position="425"/>
        <end position="459"/>
    </location>
</feature>
<feature type="compositionally biased region" description="Gly residues" evidence="2">
    <location>
        <begin position="69"/>
        <end position="80"/>
    </location>
</feature>
<dbReference type="EMBL" id="JABANN010000001">
    <property type="protein sequence ID" value="KAF4676611.1"/>
    <property type="molecule type" value="Genomic_DNA"/>
</dbReference>
<evidence type="ECO:0000256" key="2">
    <source>
        <dbReference type="SAM" id="MobiDB-lite"/>
    </source>
</evidence>
<evidence type="ECO:0000313" key="4">
    <source>
        <dbReference type="Proteomes" id="UP000572268"/>
    </source>
</evidence>
<dbReference type="Gene3D" id="1.10.287.950">
    <property type="entry name" value="Methyl-accepting chemotaxis protein"/>
    <property type="match status" value="1"/>
</dbReference>
<feature type="coiled-coil region" evidence="1">
    <location>
        <begin position="918"/>
        <end position="1013"/>
    </location>
</feature>
<dbReference type="Proteomes" id="UP000572268">
    <property type="component" value="Unassembled WGS sequence"/>
</dbReference>
<organism evidence="3 4">
    <name type="scientific">Perkinsus olseni</name>
    <name type="common">Perkinsus atlanticus</name>
    <dbReference type="NCBI Taxonomy" id="32597"/>
    <lineage>
        <taxon>Eukaryota</taxon>
        <taxon>Sar</taxon>
        <taxon>Alveolata</taxon>
        <taxon>Perkinsozoa</taxon>
        <taxon>Perkinsea</taxon>
        <taxon>Perkinsida</taxon>
        <taxon>Perkinsidae</taxon>
        <taxon>Perkinsus</taxon>
    </lineage>
</organism>
<dbReference type="PANTHER" id="PTHR19327:SF0">
    <property type="entry name" value="GOLGIN SUBFAMILY A MEMBER 4"/>
    <property type="match status" value="1"/>
</dbReference>
<gene>
    <name evidence="3" type="ORF">FOL46_000074</name>
</gene>
<reference evidence="3 4" key="1">
    <citation type="submission" date="2020-04" db="EMBL/GenBank/DDBJ databases">
        <title>Perkinsus olseni comparative genomics.</title>
        <authorList>
            <person name="Bogema D.R."/>
        </authorList>
    </citation>
    <scope>NUCLEOTIDE SEQUENCE [LARGE SCALE GENOMIC DNA]</scope>
    <source>
        <strain evidence="3">ATCC PRA-31</strain>
    </source>
</reference>
<accession>A0A7J6N0H7</accession>
<dbReference type="AlphaFoldDB" id="A0A7J6N0H7"/>
<proteinExistence type="predicted"/>